<evidence type="ECO:0000313" key="6">
    <source>
        <dbReference type="Proteomes" id="UP001060919"/>
    </source>
</evidence>
<dbReference type="InterPro" id="IPR009057">
    <property type="entry name" value="Homeodomain-like_sf"/>
</dbReference>
<proteinExistence type="predicted"/>
<evidence type="ECO:0000256" key="1">
    <source>
        <dbReference type="ARBA" id="ARBA00023015"/>
    </source>
</evidence>
<dbReference type="GO" id="GO:0003700">
    <property type="term" value="F:DNA-binding transcription factor activity"/>
    <property type="evidence" value="ECO:0007669"/>
    <property type="project" value="InterPro"/>
</dbReference>
<dbReference type="Gene3D" id="1.10.10.60">
    <property type="entry name" value="Homeodomain-like"/>
    <property type="match status" value="2"/>
</dbReference>
<sequence>MEKTTITTIDCQNMQIAASVEAHVVEPHSIYYPSNVLFYVQRGQLNLEVNQKLHTIKKGAFALIRKYTHGQCFKTWGENEGSAKMIAFILQDEFLQKVIEKVGVKPTKLAPVEQIVDLPYNVLLKGLMDSIWTYIEGNLQLDRSMVELKTMEALLAVTQSRPDLVPILKDYTRVERADLENFVRHNFMYNISLEKLAKMSGRSLSTFNRDFKALFQKPPHQWIKQQRLELARSLLLQTHKMPSDVYLEVGFEDLAHFSRSFKKYFGENPSEIKKMAH</sequence>
<organism evidence="5 6">
    <name type="scientific">Aureispira anguillae</name>
    <dbReference type="NCBI Taxonomy" id="2864201"/>
    <lineage>
        <taxon>Bacteria</taxon>
        <taxon>Pseudomonadati</taxon>
        <taxon>Bacteroidota</taxon>
        <taxon>Saprospiria</taxon>
        <taxon>Saprospirales</taxon>
        <taxon>Saprospiraceae</taxon>
        <taxon>Aureispira</taxon>
    </lineage>
</organism>
<keyword evidence="6" id="KW-1185">Reference proteome</keyword>
<dbReference type="SMART" id="SM00342">
    <property type="entry name" value="HTH_ARAC"/>
    <property type="match status" value="1"/>
</dbReference>
<name>A0A915YH32_9BACT</name>
<evidence type="ECO:0000313" key="5">
    <source>
        <dbReference type="EMBL" id="BDS12907.1"/>
    </source>
</evidence>
<dbReference type="InterPro" id="IPR050204">
    <property type="entry name" value="AraC_XylS_family_regulators"/>
</dbReference>
<accession>A0A915YH32</accession>
<protein>
    <submittedName>
        <fullName evidence="5">AraC family transcriptional regulator</fullName>
    </submittedName>
</protein>
<dbReference type="Pfam" id="PF22200">
    <property type="entry name" value="ExsA_N"/>
    <property type="match status" value="1"/>
</dbReference>
<dbReference type="PANTHER" id="PTHR46796">
    <property type="entry name" value="HTH-TYPE TRANSCRIPTIONAL ACTIVATOR RHAS-RELATED"/>
    <property type="match status" value="1"/>
</dbReference>
<dbReference type="RefSeq" id="WP_264788247.1">
    <property type="nucleotide sequence ID" value="NZ_AP026867.1"/>
</dbReference>
<dbReference type="EMBL" id="AP026867">
    <property type="protein sequence ID" value="BDS12907.1"/>
    <property type="molecule type" value="Genomic_DNA"/>
</dbReference>
<dbReference type="GO" id="GO:0043565">
    <property type="term" value="F:sequence-specific DNA binding"/>
    <property type="evidence" value="ECO:0007669"/>
    <property type="project" value="InterPro"/>
</dbReference>
<dbReference type="Pfam" id="PF12833">
    <property type="entry name" value="HTH_18"/>
    <property type="match status" value="1"/>
</dbReference>
<dbReference type="AlphaFoldDB" id="A0A915YH32"/>
<dbReference type="PROSITE" id="PS01124">
    <property type="entry name" value="HTH_ARAC_FAMILY_2"/>
    <property type="match status" value="1"/>
</dbReference>
<keyword evidence="2" id="KW-0238">DNA-binding</keyword>
<keyword evidence="3" id="KW-0804">Transcription</keyword>
<evidence type="ECO:0000256" key="3">
    <source>
        <dbReference type="ARBA" id="ARBA00023163"/>
    </source>
</evidence>
<dbReference type="InterPro" id="IPR018060">
    <property type="entry name" value="HTH_AraC"/>
</dbReference>
<dbReference type="KEGG" id="aup:AsAng_0036320"/>
<reference evidence="5" key="1">
    <citation type="submission" date="2022-09" db="EMBL/GenBank/DDBJ databases">
        <title>Aureispira anguillicida sp. nov., isolated from Leptocephalus of Japanese eel Anguilla japonica.</title>
        <authorList>
            <person name="Yuasa K."/>
            <person name="Mekata T."/>
            <person name="Ikunari K."/>
        </authorList>
    </citation>
    <scope>NUCLEOTIDE SEQUENCE</scope>
    <source>
        <strain evidence="5">EL160426</strain>
    </source>
</reference>
<evidence type="ECO:0000256" key="2">
    <source>
        <dbReference type="ARBA" id="ARBA00023125"/>
    </source>
</evidence>
<keyword evidence="1" id="KW-0805">Transcription regulation</keyword>
<dbReference type="Proteomes" id="UP001060919">
    <property type="component" value="Chromosome"/>
</dbReference>
<evidence type="ECO:0000259" key="4">
    <source>
        <dbReference type="PROSITE" id="PS01124"/>
    </source>
</evidence>
<gene>
    <name evidence="5" type="ORF">AsAng_0036320</name>
</gene>
<dbReference type="InterPro" id="IPR054015">
    <property type="entry name" value="ExsA-like_N"/>
</dbReference>
<dbReference type="SUPFAM" id="SSF46689">
    <property type="entry name" value="Homeodomain-like"/>
    <property type="match status" value="2"/>
</dbReference>
<feature type="domain" description="HTH araC/xylS-type" evidence="4">
    <location>
        <begin position="177"/>
        <end position="275"/>
    </location>
</feature>